<dbReference type="STRING" id="573570.F7310_10020"/>
<keyword evidence="2" id="KW-1185">Reference proteome</keyword>
<dbReference type="Proteomes" id="UP000184222">
    <property type="component" value="Chromosome"/>
</dbReference>
<name>A0A1L4BUY9_9GAMM</name>
<dbReference type="KEGG" id="frx:F7310_10020"/>
<proteinExistence type="predicted"/>
<dbReference type="AlphaFoldDB" id="A0A1L4BUY9"/>
<evidence type="ECO:0000313" key="1">
    <source>
        <dbReference type="EMBL" id="API87665.1"/>
    </source>
</evidence>
<evidence type="ECO:0000313" key="2">
    <source>
        <dbReference type="Proteomes" id="UP000184222"/>
    </source>
</evidence>
<protein>
    <submittedName>
        <fullName evidence="1">Uncharacterized protein</fullName>
    </submittedName>
</protein>
<dbReference type="RefSeq" id="WP_072713442.1">
    <property type="nucleotide sequence ID" value="NZ_CP016796.1"/>
</dbReference>
<accession>A0A1L4BUY9</accession>
<organism evidence="1 2">
    <name type="scientific">Francisella uliginis</name>
    <dbReference type="NCBI Taxonomy" id="573570"/>
    <lineage>
        <taxon>Bacteria</taxon>
        <taxon>Pseudomonadati</taxon>
        <taxon>Pseudomonadota</taxon>
        <taxon>Gammaproteobacteria</taxon>
        <taxon>Thiotrichales</taxon>
        <taxon>Francisellaceae</taxon>
        <taxon>Francisella</taxon>
    </lineage>
</organism>
<dbReference type="EMBL" id="CP016796">
    <property type="protein sequence ID" value="API87665.1"/>
    <property type="molecule type" value="Genomic_DNA"/>
</dbReference>
<gene>
    <name evidence="1" type="ORF">F7310_10020</name>
</gene>
<dbReference type="OrthoDB" id="5604119at2"/>
<reference evidence="1 2" key="1">
    <citation type="journal article" date="2016" name="Appl. Environ. Microbiol.">
        <title>Whole genome relationships among Francisella bacteria of diverse origin define new species and provide specific regions for detection.</title>
        <authorList>
            <person name="Challacombe J.F."/>
            <person name="Petersen J.M."/>
            <person name="Gallegos-Graves V."/>
            <person name="Hodge D."/>
            <person name="Pillai S."/>
            <person name="Kuske C.R."/>
        </authorList>
    </citation>
    <scope>NUCLEOTIDE SEQUENCE [LARGE SCALE GENOMIC DNA]</scope>
    <source>
        <strain evidence="2">TX07-7310</strain>
    </source>
</reference>
<sequence>MIPFPRNYKNCIRYINEQYPNYRKHLHANWKQDNAVYIIKEVTVEDKVINIWINIWLLNKDPKNLAILKGCLDVAATRSLKSQILEKWLTLYNYALYPELLTYQSNIYRNGEIFFSKDDYSNKSISAIEQFIRQSLGKYRVSVDLEYVNKVRGSFLGVAKLNQPLSKTYTERLTTISGKITFRMLTQESREKVSQLYDEVIEKLTNLAFDLHVVFKNILLVIDNGLETLNLGDTLNRRSLSGNFAYKVIENEKY</sequence>